<proteinExistence type="inferred from homology"/>
<dbReference type="GO" id="GO:0005615">
    <property type="term" value="C:extracellular space"/>
    <property type="evidence" value="ECO:0007669"/>
    <property type="project" value="InterPro"/>
</dbReference>
<dbReference type="InterPro" id="IPR042185">
    <property type="entry name" value="Serpin_sf_2"/>
</dbReference>
<dbReference type="AlphaFoldDB" id="A0A3G1A9D6"/>
<dbReference type="Proteomes" id="UP000266720">
    <property type="component" value="Chromosome"/>
</dbReference>
<evidence type="ECO:0000313" key="5">
    <source>
        <dbReference type="Proteomes" id="UP000266720"/>
    </source>
</evidence>
<dbReference type="GO" id="GO:0004867">
    <property type="term" value="F:serine-type endopeptidase inhibitor activity"/>
    <property type="evidence" value="ECO:0007669"/>
    <property type="project" value="InterPro"/>
</dbReference>
<dbReference type="PANTHER" id="PTHR11461:SF211">
    <property type="entry name" value="GH10112P-RELATED"/>
    <property type="match status" value="1"/>
</dbReference>
<dbReference type="SUPFAM" id="SSF56574">
    <property type="entry name" value="Serpins"/>
    <property type="match status" value="1"/>
</dbReference>
<dbReference type="GeneID" id="16572711"/>
<dbReference type="PANTHER" id="PTHR11461">
    <property type="entry name" value="SERINE PROTEASE INHIBITOR, SERPIN"/>
    <property type="match status" value="1"/>
</dbReference>
<dbReference type="InterPro" id="IPR023796">
    <property type="entry name" value="Serpin_dom"/>
</dbReference>
<accession>A0A3G1A9D6</accession>
<keyword evidence="2" id="KW-1133">Transmembrane helix</keyword>
<dbReference type="InterPro" id="IPR000215">
    <property type="entry name" value="Serpin_fam"/>
</dbReference>
<dbReference type="CDD" id="cd19589">
    <property type="entry name" value="serpin_tengpin-like"/>
    <property type="match status" value="1"/>
</dbReference>
<evidence type="ECO:0000256" key="1">
    <source>
        <dbReference type="RuleBase" id="RU000411"/>
    </source>
</evidence>
<keyword evidence="2" id="KW-0812">Transmembrane</keyword>
<dbReference type="STRING" id="697581.TCARB_1143"/>
<reference evidence="5" key="1">
    <citation type="book" date="2010" name="EXTREMOPHILES" publisher="0:0-0">
        <title>Complete genome sequences of ten hyperthermophilic archaea reveal their metabolic capabilities and possible ecological roles.</title>
        <editorList>
            <person name="?"/>
        </editorList>
        <authorList>
            <person name="Ravin N.V."/>
            <person name="Mardanov A.V."/>
            <person name="Bonch-Osmolovskaya E.A."/>
            <person name="Skryabin K.G."/>
        </authorList>
    </citation>
    <scope>NUCLEOTIDE SEQUENCE [LARGE SCALE GENOMIC DNA]</scope>
    <source>
        <strain evidence="5">1505</strain>
    </source>
</reference>
<sequence>MQKPKRYVRIAAILLLFVAVGTGIGMLLTNRGQQSQTQIPSLPSVKASPVESYTGFALKFALLSGLGDKNTAVSPYSVYQALLMLTEGSAGDTRSELLGALQLSSQAEAREWFRSSTQRFLSVQQPARTAIANSIWIREGVPVKQTYVNILREYYLAEEYSFSEPLDATKRINLWVYDKTYRLIDKIIDHLDQSAIIVLVNTVYFKANWTTPFENTFNDTFNSPRGPVTATYLSGTVNAKVLETDSYIAVALGYVGTDIKFVAIMPKKADLKSFMTKISEKDLLGIFTELMKKEDERVKLVLPRFDIDSGIIELVPLLKQMGIKKVFDPDQADLTEMLDTSKLAGKAFASNVFHRARVKVDLYGTEAAAATAIVIKVTAVPGELKTIRVDRPFAFFLVDPSTNAILFAGSYVEP</sequence>
<comment type="similarity">
    <text evidence="1">Belongs to the serpin family.</text>
</comment>
<evidence type="ECO:0000259" key="3">
    <source>
        <dbReference type="SMART" id="SM00093"/>
    </source>
</evidence>
<dbReference type="KEGG" id="tcb:TCARB_1143"/>
<gene>
    <name evidence="4" type="ORF">TCARB_1143</name>
</gene>
<feature type="domain" description="Serpin" evidence="3">
    <location>
        <begin position="60"/>
        <end position="414"/>
    </location>
</feature>
<dbReference type="EMBL" id="CP007493">
    <property type="protein sequence ID" value="AJB42191.1"/>
    <property type="molecule type" value="Genomic_DNA"/>
</dbReference>
<dbReference type="RefSeq" id="WP_020961759.1">
    <property type="nucleotide sequence ID" value="NZ_CP007493.1"/>
</dbReference>
<dbReference type="Pfam" id="PF00079">
    <property type="entry name" value="Serpin"/>
    <property type="match status" value="1"/>
</dbReference>
<dbReference type="SMART" id="SM00093">
    <property type="entry name" value="SERPIN"/>
    <property type="match status" value="1"/>
</dbReference>
<evidence type="ECO:0000256" key="2">
    <source>
        <dbReference type="SAM" id="Phobius"/>
    </source>
</evidence>
<protein>
    <submittedName>
        <fullName evidence="4">Serine protease inhibitor (Serpin family)</fullName>
    </submittedName>
</protein>
<organism evidence="4 5">
    <name type="scientific">Thermofilum adornatum 1505</name>
    <dbReference type="NCBI Taxonomy" id="697581"/>
    <lineage>
        <taxon>Archaea</taxon>
        <taxon>Thermoproteota</taxon>
        <taxon>Thermoprotei</taxon>
        <taxon>Thermofilales</taxon>
        <taxon>Thermofilaceae</taxon>
        <taxon>Thermofilum</taxon>
    </lineage>
</organism>
<evidence type="ECO:0000313" key="4">
    <source>
        <dbReference type="EMBL" id="AJB42191.1"/>
    </source>
</evidence>
<keyword evidence="2" id="KW-0472">Membrane</keyword>
<dbReference type="InterPro" id="IPR042178">
    <property type="entry name" value="Serpin_sf_1"/>
</dbReference>
<dbReference type="Gene3D" id="3.30.497.10">
    <property type="entry name" value="Antithrombin, subunit I, domain 2"/>
    <property type="match status" value="1"/>
</dbReference>
<feature type="transmembrane region" description="Helical" evidence="2">
    <location>
        <begin position="7"/>
        <end position="28"/>
    </location>
</feature>
<dbReference type="InterPro" id="IPR036186">
    <property type="entry name" value="Serpin_sf"/>
</dbReference>
<dbReference type="GeneID" id="25406554"/>
<name>A0A3G1A9D6_9CREN</name>
<dbReference type="Gene3D" id="2.30.39.10">
    <property type="entry name" value="Alpha-1-antitrypsin, domain 1"/>
    <property type="match status" value="1"/>
</dbReference>